<reference evidence="4" key="2">
    <citation type="submission" date="2025-08" db="UniProtKB">
        <authorList>
            <consortium name="Ensembl"/>
        </authorList>
    </citation>
    <scope>IDENTIFICATION</scope>
</reference>
<feature type="transmembrane region" description="Helical" evidence="2">
    <location>
        <begin position="59"/>
        <end position="79"/>
    </location>
</feature>
<reference evidence="4" key="3">
    <citation type="submission" date="2025-09" db="UniProtKB">
        <authorList>
            <consortium name="Ensembl"/>
        </authorList>
    </citation>
    <scope>IDENTIFICATION</scope>
</reference>
<proteinExistence type="predicted"/>
<organism evidence="4 5">
    <name type="scientific">Meleagris gallopavo</name>
    <name type="common">Wild turkey</name>
    <dbReference type="NCBI Taxonomy" id="9103"/>
    <lineage>
        <taxon>Eukaryota</taxon>
        <taxon>Metazoa</taxon>
        <taxon>Chordata</taxon>
        <taxon>Craniata</taxon>
        <taxon>Vertebrata</taxon>
        <taxon>Euteleostomi</taxon>
        <taxon>Archelosauria</taxon>
        <taxon>Archosauria</taxon>
        <taxon>Dinosauria</taxon>
        <taxon>Saurischia</taxon>
        <taxon>Theropoda</taxon>
        <taxon>Coelurosauria</taxon>
        <taxon>Aves</taxon>
        <taxon>Neognathae</taxon>
        <taxon>Galloanserae</taxon>
        <taxon>Galliformes</taxon>
        <taxon>Phasianidae</taxon>
        <taxon>Meleagridinae</taxon>
        <taxon>Meleagris</taxon>
    </lineage>
</organism>
<keyword evidence="1" id="KW-0175">Coiled coil</keyword>
<accession>G1NQ27</accession>
<dbReference type="GeneTree" id="ENSGT00390000013820"/>
<dbReference type="HOGENOM" id="CLU_058937_0_0_1"/>
<keyword evidence="3" id="KW-0732">Signal</keyword>
<protein>
    <submittedName>
        <fullName evidence="4">Uncharacterized protein</fullName>
    </submittedName>
</protein>
<sequence length="227" mass="26404">MLFSHLYLFYLLLLKLLTFVSSMIDCSFLLCDLWRNNFCPMLEAPVSSSFAEPLIYRRFGAFSLITFLTSLFYFFLFIFSKTNELLNRLDLGLPKNDSCQTVNCGPESTAWARSRIYKQALREDENRRLEEMKQEQRRKAQLMESKQKQEEEARIRAHQDEQRRVNNAFLDRLQKKTQPNSICQPGYSGSLHYCSDGAWKVSSTKDSFVYSVNGDSSHGVELLGIKD</sequence>
<keyword evidence="5" id="KW-1185">Reference proteome</keyword>
<keyword evidence="2" id="KW-0472">Membrane</keyword>
<dbReference type="AlphaFoldDB" id="G1NQ27"/>
<evidence type="ECO:0000256" key="1">
    <source>
        <dbReference type="SAM" id="Coils"/>
    </source>
</evidence>
<evidence type="ECO:0000313" key="4">
    <source>
        <dbReference type="Ensembl" id="ENSMGAP00000015881.3"/>
    </source>
</evidence>
<keyword evidence="2" id="KW-0812">Transmembrane</keyword>
<feature type="coiled-coil region" evidence="1">
    <location>
        <begin position="118"/>
        <end position="168"/>
    </location>
</feature>
<keyword evidence="2" id="KW-1133">Transmembrane helix</keyword>
<dbReference type="Ensembl" id="ENSMGAT00000016845.3">
    <property type="protein sequence ID" value="ENSMGAP00000015881.3"/>
    <property type="gene ID" value="ENSMGAG00000014978.3"/>
</dbReference>
<feature type="signal peptide" evidence="3">
    <location>
        <begin position="1"/>
        <end position="22"/>
    </location>
</feature>
<gene>
    <name evidence="4" type="primary">LOC104917509</name>
</gene>
<evidence type="ECO:0000256" key="2">
    <source>
        <dbReference type="SAM" id="Phobius"/>
    </source>
</evidence>
<dbReference type="InterPro" id="IPR026185">
    <property type="entry name" value="EPSTI1"/>
</dbReference>
<dbReference type="Bgee" id="ENSMGAG00000014978">
    <property type="expression patterns" value="Expressed in spleen and 15 other cell types or tissues"/>
</dbReference>
<reference evidence="4 5" key="1">
    <citation type="journal article" date="2010" name="PLoS Biol.">
        <title>Multi-platform next-generation sequencing of the domestic turkey (Meleagris gallopavo): genome assembly and analysis.</title>
        <authorList>
            <person name="Dalloul R.A."/>
            <person name="Long J.A."/>
            <person name="Zimin A.V."/>
            <person name="Aslam L."/>
            <person name="Beal K."/>
            <person name="Blomberg L.A."/>
            <person name="Bouffard P."/>
            <person name="Burt D.W."/>
            <person name="Crasta O."/>
            <person name="Crooijmans R.P."/>
            <person name="Cooper K."/>
            <person name="Coulombe R.A."/>
            <person name="De S."/>
            <person name="Delany M.E."/>
            <person name="Dodgson J.B."/>
            <person name="Dong J.J."/>
            <person name="Evans C."/>
            <person name="Frederickson K.M."/>
            <person name="Flicek P."/>
            <person name="Florea L."/>
            <person name="Folkerts O."/>
            <person name="Groenen M.A."/>
            <person name="Harkins T.T."/>
            <person name="Herrero J."/>
            <person name="Hoffmann S."/>
            <person name="Megens H.J."/>
            <person name="Jiang A."/>
            <person name="de Jong P."/>
            <person name="Kaiser P."/>
            <person name="Kim H."/>
            <person name="Kim K.W."/>
            <person name="Kim S."/>
            <person name="Langenberger D."/>
            <person name="Lee M.K."/>
            <person name="Lee T."/>
            <person name="Mane S."/>
            <person name="Marcais G."/>
            <person name="Marz M."/>
            <person name="McElroy A.P."/>
            <person name="Modise T."/>
            <person name="Nefedov M."/>
            <person name="Notredame C."/>
            <person name="Paton I.R."/>
            <person name="Payne W.S."/>
            <person name="Pertea G."/>
            <person name="Prickett D."/>
            <person name="Puiu D."/>
            <person name="Qioa D."/>
            <person name="Raineri E."/>
            <person name="Ruffier M."/>
            <person name="Salzberg S.L."/>
            <person name="Schatz M.C."/>
            <person name="Scheuring C."/>
            <person name="Schmidt C.J."/>
            <person name="Schroeder S."/>
            <person name="Searle S.M."/>
            <person name="Smith E.J."/>
            <person name="Smith J."/>
            <person name="Sonstegard T.S."/>
            <person name="Stadler P.F."/>
            <person name="Tafer H."/>
            <person name="Tu Z.J."/>
            <person name="Van Tassell C.P."/>
            <person name="Vilella A.J."/>
            <person name="Williams K.P."/>
            <person name="Yorke J.A."/>
            <person name="Zhang L."/>
            <person name="Zhang H.B."/>
            <person name="Zhang X."/>
            <person name="Zhang Y."/>
            <person name="Reed K.M."/>
        </authorList>
    </citation>
    <scope>NUCLEOTIDE SEQUENCE [LARGE SCALE GENOMIC DNA]</scope>
</reference>
<dbReference type="Proteomes" id="UP000001645">
    <property type="component" value="Chromosome 1"/>
</dbReference>
<feature type="chain" id="PRO_5032754959" evidence="3">
    <location>
        <begin position="23"/>
        <end position="227"/>
    </location>
</feature>
<evidence type="ECO:0000313" key="5">
    <source>
        <dbReference type="Proteomes" id="UP000001645"/>
    </source>
</evidence>
<dbReference type="PANTHER" id="PTHR22529">
    <property type="entry name" value="EPITHELIAL-STROMAL INTERACTION PROTEIN 1"/>
    <property type="match status" value="1"/>
</dbReference>
<evidence type="ECO:0000256" key="3">
    <source>
        <dbReference type="SAM" id="SignalP"/>
    </source>
</evidence>
<dbReference type="PANTHER" id="PTHR22529:SF1">
    <property type="entry name" value="EPITHELIAL-STROMAL INTERACTION PROTEIN 1"/>
    <property type="match status" value="1"/>
</dbReference>
<name>G1NQ27_MELGA</name>
<dbReference type="InParanoid" id="G1NQ27"/>